<accession>A0AAD9H3K4</accession>
<organism evidence="2 3">
    <name type="scientific">Colletotrichum zoysiae</name>
    <dbReference type="NCBI Taxonomy" id="1216348"/>
    <lineage>
        <taxon>Eukaryota</taxon>
        <taxon>Fungi</taxon>
        <taxon>Dikarya</taxon>
        <taxon>Ascomycota</taxon>
        <taxon>Pezizomycotina</taxon>
        <taxon>Sordariomycetes</taxon>
        <taxon>Hypocreomycetidae</taxon>
        <taxon>Glomerellales</taxon>
        <taxon>Glomerellaceae</taxon>
        <taxon>Colletotrichum</taxon>
        <taxon>Colletotrichum graminicola species complex</taxon>
    </lineage>
</organism>
<name>A0AAD9H3K4_9PEZI</name>
<dbReference type="EMBL" id="MU843130">
    <property type="protein sequence ID" value="KAK2021171.1"/>
    <property type="molecule type" value="Genomic_DNA"/>
</dbReference>
<keyword evidence="3" id="KW-1185">Reference proteome</keyword>
<feature type="region of interest" description="Disordered" evidence="1">
    <location>
        <begin position="78"/>
        <end position="117"/>
    </location>
</feature>
<proteinExistence type="predicted"/>
<protein>
    <submittedName>
        <fullName evidence="2">Uncharacterized protein</fullName>
    </submittedName>
</protein>
<dbReference type="Proteomes" id="UP001232148">
    <property type="component" value="Unassembled WGS sequence"/>
</dbReference>
<feature type="compositionally biased region" description="Polar residues" evidence="1">
    <location>
        <begin position="97"/>
        <end position="110"/>
    </location>
</feature>
<feature type="region of interest" description="Disordered" evidence="1">
    <location>
        <begin position="223"/>
        <end position="255"/>
    </location>
</feature>
<reference evidence="2" key="1">
    <citation type="submission" date="2021-06" db="EMBL/GenBank/DDBJ databases">
        <title>Comparative genomics, transcriptomics and evolutionary studies reveal genomic signatures of adaptation to plant cell wall in hemibiotrophic fungi.</title>
        <authorList>
            <consortium name="DOE Joint Genome Institute"/>
            <person name="Baroncelli R."/>
            <person name="Diaz J.F."/>
            <person name="Benocci T."/>
            <person name="Peng M."/>
            <person name="Battaglia E."/>
            <person name="Haridas S."/>
            <person name="Andreopoulos W."/>
            <person name="Labutti K."/>
            <person name="Pangilinan J."/>
            <person name="Floch G.L."/>
            <person name="Makela M.R."/>
            <person name="Henrissat B."/>
            <person name="Grigoriev I.V."/>
            <person name="Crouch J.A."/>
            <person name="De Vries R.P."/>
            <person name="Sukno S.A."/>
            <person name="Thon M.R."/>
        </authorList>
    </citation>
    <scope>NUCLEOTIDE SEQUENCE</scope>
    <source>
        <strain evidence="2">MAFF235873</strain>
    </source>
</reference>
<evidence type="ECO:0000256" key="1">
    <source>
        <dbReference type="SAM" id="MobiDB-lite"/>
    </source>
</evidence>
<evidence type="ECO:0000313" key="2">
    <source>
        <dbReference type="EMBL" id="KAK2021171.1"/>
    </source>
</evidence>
<dbReference type="AlphaFoldDB" id="A0AAD9H3K4"/>
<sequence length="255" mass="27600">MLSQQKEERVSCIVPCLNAGVDGTGVGLAVCSSRKRLVSRIDGLGRGRRKRMGLEIADGYPSRCVEANQRHKLHRPVAVGPERSNNESEMTLKGLNDGQSPTRATTSRELPSQELGGGSLGTTATLLVRGRQFHFDFKVLHTYSQDCGLIGQRVADGNIRLPEGISSGGVFLEPGLPQSQAQEAACAAHLFGDGHIRKTRIETGKREGKNGIKLGDRTSQEVVTEVREPRSRWGGITDSPPKGLSKQASLDCQYK</sequence>
<evidence type="ECO:0000313" key="3">
    <source>
        <dbReference type="Proteomes" id="UP001232148"/>
    </source>
</evidence>
<feature type="compositionally biased region" description="Polar residues" evidence="1">
    <location>
        <begin position="246"/>
        <end position="255"/>
    </location>
</feature>
<gene>
    <name evidence="2" type="ORF">LX32DRAFT_269728</name>
</gene>
<comment type="caution">
    <text evidence="2">The sequence shown here is derived from an EMBL/GenBank/DDBJ whole genome shotgun (WGS) entry which is preliminary data.</text>
</comment>